<dbReference type="NCBIfam" id="TIGR03596">
    <property type="entry name" value="GTPase_YlqF"/>
    <property type="match status" value="1"/>
</dbReference>
<evidence type="ECO:0000313" key="7">
    <source>
        <dbReference type="EMBL" id="EEG77229.1"/>
    </source>
</evidence>
<dbReference type="PANTHER" id="PTHR45782">
    <property type="entry name" value="MITOCHONDRIAL RIBOSOME-ASSOCIATED GTPASE 1"/>
    <property type="match status" value="1"/>
</dbReference>
<dbReference type="GO" id="GO:0005737">
    <property type="term" value="C:cytoplasm"/>
    <property type="evidence" value="ECO:0007669"/>
    <property type="project" value="UniProtKB-SubCell"/>
</dbReference>
<evidence type="ECO:0000256" key="5">
    <source>
        <dbReference type="PIRSR" id="PIRSR006230-1"/>
    </source>
</evidence>
<dbReference type="InterPro" id="IPR016478">
    <property type="entry name" value="GTPase_MTG1"/>
</dbReference>
<dbReference type="PROSITE" id="PS51721">
    <property type="entry name" value="G_CP"/>
    <property type="match status" value="1"/>
</dbReference>
<feature type="binding site" evidence="5">
    <location>
        <position position="167"/>
    </location>
    <ligand>
        <name>GTP</name>
        <dbReference type="ChEBI" id="CHEBI:37565"/>
    </ligand>
</feature>
<dbReference type="InterPro" id="IPR023179">
    <property type="entry name" value="GTP-bd_ortho_bundle_sf"/>
</dbReference>
<keyword evidence="3 4" id="KW-0342">GTP-binding</keyword>
<dbReference type="Gene3D" id="1.10.1580.10">
    <property type="match status" value="1"/>
</dbReference>
<evidence type="ECO:0000259" key="6">
    <source>
        <dbReference type="PROSITE" id="PS51721"/>
    </source>
</evidence>
<evidence type="ECO:0000256" key="3">
    <source>
        <dbReference type="ARBA" id="ARBA00023134"/>
    </source>
</evidence>
<protein>
    <recommendedName>
        <fullName evidence="1 4">Ribosome biogenesis GTPase A</fullName>
    </recommendedName>
</protein>
<dbReference type="OrthoDB" id="9779790at2"/>
<reference evidence="7 8" key="1">
    <citation type="submission" date="2009-02" db="EMBL/GenBank/DDBJ databases">
        <title>Sequencing of the draft genome and assembly of Dethiobacter alkaliphilus AHT 1.</title>
        <authorList>
            <consortium name="US DOE Joint Genome Institute (JGI-PGF)"/>
            <person name="Lucas S."/>
            <person name="Copeland A."/>
            <person name="Lapidus A."/>
            <person name="Glavina del Rio T."/>
            <person name="Dalin E."/>
            <person name="Tice H."/>
            <person name="Bruce D."/>
            <person name="Goodwin L."/>
            <person name="Pitluck S."/>
            <person name="Larimer F."/>
            <person name="Land M.L."/>
            <person name="Hauser L."/>
            <person name="Muyzer G."/>
        </authorList>
    </citation>
    <scope>NUCLEOTIDE SEQUENCE [LARGE SCALE GENOMIC DNA]</scope>
    <source>
        <strain evidence="7 8">AHT 1</strain>
    </source>
</reference>
<dbReference type="CDD" id="cd01856">
    <property type="entry name" value="YlqF"/>
    <property type="match status" value="1"/>
</dbReference>
<dbReference type="Pfam" id="PF01926">
    <property type="entry name" value="MMR_HSR1"/>
    <property type="match status" value="1"/>
</dbReference>
<organism evidence="7 8">
    <name type="scientific">Dethiobacter alkaliphilus AHT 1</name>
    <dbReference type="NCBI Taxonomy" id="555088"/>
    <lineage>
        <taxon>Bacteria</taxon>
        <taxon>Bacillati</taxon>
        <taxon>Bacillota</taxon>
        <taxon>Dethiobacteria</taxon>
        <taxon>Dethiobacterales</taxon>
        <taxon>Dethiobacteraceae</taxon>
        <taxon>Dethiobacter</taxon>
    </lineage>
</organism>
<feature type="binding site" evidence="5">
    <location>
        <begin position="123"/>
        <end position="128"/>
    </location>
    <ligand>
        <name>GTP</name>
        <dbReference type="ChEBI" id="CHEBI:37565"/>
    </ligand>
</feature>
<dbReference type="GO" id="GO:0003924">
    <property type="term" value="F:GTPase activity"/>
    <property type="evidence" value="ECO:0007669"/>
    <property type="project" value="TreeGrafter"/>
</dbReference>
<gene>
    <name evidence="7" type="ORF">DealDRAFT_1982</name>
</gene>
<keyword evidence="2 4" id="KW-0547">Nucleotide-binding</keyword>
<sequence>MDVQWYPGQMAKAKRLLRENLKLVDAVIEVLDARIPHSSKNPDIRDLLARRPVVGVLTRLDLADPSATAEWVKKLHSDYFAVTAVNANSGDGVKKLLQLLKGLPQRRKHGQRPIRLIVVGIPNVGKSSLINRLTKRSAAATGDKPGITKGKQWVRVNEGLEILDTPGMLWPKITSERQAFGLATAGAVKDEILDPVQMGVELVGFMQNEYAQRFAERYKLEQAEGDPRHILNEIGRRRGCLVKGGEVDLEAAARLVVKDFREGRLGRITLEKAGESYDEDEVLPDDHR</sequence>
<dbReference type="SUPFAM" id="SSF52540">
    <property type="entry name" value="P-loop containing nucleoside triphosphate hydrolases"/>
    <property type="match status" value="1"/>
</dbReference>
<comment type="function">
    <text evidence="4">Required for a late step of 50S ribosomal subunit assembly. Has GTPase activity.</text>
</comment>
<evidence type="ECO:0000256" key="1">
    <source>
        <dbReference type="ARBA" id="ARBA00014898"/>
    </source>
</evidence>
<evidence type="ECO:0000256" key="4">
    <source>
        <dbReference type="PIRNR" id="PIRNR006230"/>
    </source>
</evidence>
<dbReference type="InterPro" id="IPR027417">
    <property type="entry name" value="P-loop_NTPase"/>
</dbReference>
<evidence type="ECO:0000313" key="8">
    <source>
        <dbReference type="Proteomes" id="UP000006443"/>
    </source>
</evidence>
<dbReference type="InterPro" id="IPR030378">
    <property type="entry name" value="G_CP_dom"/>
</dbReference>
<accession>C0GHM3</accession>
<dbReference type="PANTHER" id="PTHR45782:SF4">
    <property type="entry name" value="MITOCHONDRIAL RIBOSOME-ASSOCIATED GTPASE 1"/>
    <property type="match status" value="1"/>
</dbReference>
<dbReference type="AlphaFoldDB" id="C0GHM3"/>
<dbReference type="eggNOG" id="COG1161">
    <property type="taxonomic scope" value="Bacteria"/>
</dbReference>
<dbReference type="GO" id="GO:0005525">
    <property type="term" value="F:GTP binding"/>
    <property type="evidence" value="ECO:0007669"/>
    <property type="project" value="UniProtKB-KW"/>
</dbReference>
<comment type="caution">
    <text evidence="7">The sequence shown here is derived from an EMBL/GenBank/DDBJ whole genome shotgun (WGS) entry which is preliminary data.</text>
</comment>
<dbReference type="Proteomes" id="UP000006443">
    <property type="component" value="Unassembled WGS sequence"/>
</dbReference>
<dbReference type="PIRSF" id="PIRSF006230">
    <property type="entry name" value="MG442"/>
    <property type="match status" value="1"/>
</dbReference>
<evidence type="ECO:0000256" key="2">
    <source>
        <dbReference type="ARBA" id="ARBA00022741"/>
    </source>
</evidence>
<comment type="subcellular location">
    <subcellularLocation>
        <location evidence="4">Cytoplasm</location>
    </subcellularLocation>
</comment>
<feature type="domain" description="CP-type G" evidence="6">
    <location>
        <begin position="14"/>
        <end position="171"/>
    </location>
</feature>
<comment type="similarity">
    <text evidence="4">Belongs to the TRAFAC class YlqF/YawG GTPase family. MTG1 subfamily.</text>
</comment>
<dbReference type="InterPro" id="IPR019991">
    <property type="entry name" value="GTP-bd_ribosome_bgen"/>
</dbReference>
<dbReference type="STRING" id="555088.DealDRAFT_1982"/>
<keyword evidence="8" id="KW-1185">Reference proteome</keyword>
<dbReference type="InterPro" id="IPR006073">
    <property type="entry name" value="GTP-bd"/>
</dbReference>
<dbReference type="RefSeq" id="WP_008517032.1">
    <property type="nucleotide sequence ID" value="NZ_ACJM01000009.1"/>
</dbReference>
<dbReference type="EMBL" id="ACJM01000009">
    <property type="protein sequence ID" value="EEG77229.1"/>
    <property type="molecule type" value="Genomic_DNA"/>
</dbReference>
<name>C0GHM3_DETAL</name>
<dbReference type="Gene3D" id="3.40.50.300">
    <property type="entry name" value="P-loop containing nucleotide triphosphate hydrolases"/>
    <property type="match status" value="1"/>
</dbReference>
<dbReference type="GO" id="GO:0006412">
    <property type="term" value="P:translation"/>
    <property type="evidence" value="ECO:0007669"/>
    <property type="project" value="TreeGrafter"/>
</dbReference>
<keyword evidence="4" id="KW-0963">Cytoplasm</keyword>
<proteinExistence type="inferred from homology"/>